<feature type="non-terminal residue" evidence="2">
    <location>
        <position position="1"/>
    </location>
</feature>
<evidence type="ECO:0000313" key="3">
    <source>
        <dbReference type="Proteomes" id="UP000663193"/>
    </source>
</evidence>
<accession>A0A7U2IBK7</accession>
<dbReference type="Proteomes" id="UP000663193">
    <property type="component" value="Chromosome 21"/>
</dbReference>
<sequence length="116" mass="13553">RPWELQPRHHATCVPTLRLVTLYQHLCLYAHYTYTDSDYPSSPSAQCRRRRRRHRRKDRPLRGGATPSRHDLTGPSCADQSSTETTIRRNKYLCIEEPLPGHLTLCSHLVHVLAWQ</sequence>
<reference evidence="3" key="1">
    <citation type="journal article" date="2021" name="BMC Genomics">
        <title>Chromosome-level genome assembly and manually-curated proteome of model necrotroph Parastagonospora nodorum Sn15 reveals a genome-wide trove of candidate effector homologs, and redundancy of virulence-related functions within an accessory chromosome.</title>
        <authorList>
            <person name="Bertazzoni S."/>
            <person name="Jones D.A.B."/>
            <person name="Phan H.T."/>
            <person name="Tan K.-C."/>
            <person name="Hane J.K."/>
        </authorList>
    </citation>
    <scope>NUCLEOTIDE SEQUENCE [LARGE SCALE GENOMIC DNA]</scope>
    <source>
        <strain evidence="3">SN15 / ATCC MYA-4574 / FGSC 10173)</strain>
    </source>
</reference>
<protein>
    <submittedName>
        <fullName evidence="2">Uncharacterized protein</fullName>
    </submittedName>
</protein>
<organism evidence="2 3">
    <name type="scientific">Phaeosphaeria nodorum (strain SN15 / ATCC MYA-4574 / FGSC 10173)</name>
    <name type="common">Glume blotch fungus</name>
    <name type="synonym">Parastagonospora nodorum</name>
    <dbReference type="NCBI Taxonomy" id="321614"/>
    <lineage>
        <taxon>Eukaryota</taxon>
        <taxon>Fungi</taxon>
        <taxon>Dikarya</taxon>
        <taxon>Ascomycota</taxon>
        <taxon>Pezizomycotina</taxon>
        <taxon>Dothideomycetes</taxon>
        <taxon>Pleosporomycetidae</taxon>
        <taxon>Pleosporales</taxon>
        <taxon>Pleosporineae</taxon>
        <taxon>Phaeosphaeriaceae</taxon>
        <taxon>Parastagonospora</taxon>
    </lineage>
</organism>
<feature type="compositionally biased region" description="Basic residues" evidence="1">
    <location>
        <begin position="47"/>
        <end position="59"/>
    </location>
</feature>
<feature type="compositionally biased region" description="Polar residues" evidence="1">
    <location>
        <begin position="35"/>
        <end position="45"/>
    </location>
</feature>
<evidence type="ECO:0000313" key="2">
    <source>
        <dbReference type="EMBL" id="QRD06786.1"/>
    </source>
</evidence>
<keyword evidence="3" id="KW-1185">Reference proteome</keyword>
<proteinExistence type="predicted"/>
<dbReference type="AlphaFoldDB" id="A0A7U2IBK7"/>
<dbReference type="VEuPathDB" id="FungiDB:JI435_308800"/>
<evidence type="ECO:0000256" key="1">
    <source>
        <dbReference type="SAM" id="MobiDB-lite"/>
    </source>
</evidence>
<feature type="region of interest" description="Disordered" evidence="1">
    <location>
        <begin position="35"/>
        <end position="85"/>
    </location>
</feature>
<gene>
    <name evidence="2" type="ORF">JI435_308800</name>
</gene>
<dbReference type="EMBL" id="CP069043">
    <property type="protein sequence ID" value="QRD06786.1"/>
    <property type="molecule type" value="Genomic_DNA"/>
</dbReference>
<name>A0A7U2IBK7_PHANO</name>